<evidence type="ECO:0000313" key="5">
    <source>
        <dbReference type="Proteomes" id="UP000217771"/>
    </source>
</evidence>
<dbReference type="SUPFAM" id="SSF55729">
    <property type="entry name" value="Acyl-CoA N-acyltransferases (Nat)"/>
    <property type="match status" value="1"/>
</dbReference>
<dbReference type="PANTHER" id="PTHR43877:SF2">
    <property type="entry name" value="AMINOALKYLPHOSPHONATE N-ACETYLTRANSFERASE-RELATED"/>
    <property type="match status" value="1"/>
</dbReference>
<dbReference type="OrthoDB" id="7678938at2"/>
<dbReference type="RefSeq" id="WP_095618852.1">
    <property type="nucleotide sequence ID" value="NZ_NSKB01000001.1"/>
</dbReference>
<accession>A0A2A2F2J5</accession>
<keyword evidence="5" id="KW-1185">Reference proteome</keyword>
<feature type="domain" description="N-acetyltransferase" evidence="3">
    <location>
        <begin position="1"/>
        <end position="153"/>
    </location>
</feature>
<protein>
    <recommendedName>
        <fullName evidence="3">N-acetyltransferase domain-containing protein</fullName>
    </recommendedName>
</protein>
<comment type="caution">
    <text evidence="4">The sequence shown here is derived from an EMBL/GenBank/DDBJ whole genome shotgun (WGS) entry which is preliminary data.</text>
</comment>
<dbReference type="Gene3D" id="3.40.630.30">
    <property type="match status" value="1"/>
</dbReference>
<evidence type="ECO:0000256" key="2">
    <source>
        <dbReference type="ARBA" id="ARBA00023315"/>
    </source>
</evidence>
<dbReference type="PANTHER" id="PTHR43877">
    <property type="entry name" value="AMINOALKYLPHOSPHONATE N-ACETYLTRANSFERASE-RELATED-RELATED"/>
    <property type="match status" value="1"/>
</dbReference>
<dbReference type="PROSITE" id="PS51186">
    <property type="entry name" value="GNAT"/>
    <property type="match status" value="1"/>
</dbReference>
<gene>
    <name evidence="4" type="ORF">CK498_00160</name>
</gene>
<proteinExistence type="predicted"/>
<evidence type="ECO:0000256" key="1">
    <source>
        <dbReference type="ARBA" id="ARBA00022679"/>
    </source>
</evidence>
<dbReference type="InterPro" id="IPR000182">
    <property type="entry name" value="GNAT_dom"/>
</dbReference>
<sequence>MRIDYLEDAPDFIPLLAREMAEHWSSIIPGECYERRYAKLISHQNRDQLPLAWVAHENGVLLGTSALRVCDLEGREDLTPWLAGIFVMPDYRGRGIAAKLCEVAERKAWEWGVARLYLHTPDQQGLYRKLGWSSLELEDWNGVQTEIMVKDREA</sequence>
<dbReference type="Pfam" id="PF00583">
    <property type="entry name" value="Acetyltransf_1"/>
    <property type="match status" value="1"/>
</dbReference>
<dbReference type="Proteomes" id="UP000217771">
    <property type="component" value="Unassembled WGS sequence"/>
</dbReference>
<dbReference type="AlphaFoldDB" id="A0A2A2F2J5"/>
<keyword evidence="2" id="KW-0012">Acyltransferase</keyword>
<evidence type="ECO:0000259" key="3">
    <source>
        <dbReference type="PROSITE" id="PS51186"/>
    </source>
</evidence>
<reference evidence="4 5" key="1">
    <citation type="submission" date="2017-08" db="EMBL/GenBank/DDBJ databases">
        <title>Halomonas alkalisoli sp. nov., isolated from saline alkaline soil.</title>
        <authorList>
            <person name="Wang D."/>
            <person name="Zhang G."/>
        </authorList>
    </citation>
    <scope>NUCLEOTIDE SEQUENCE [LARGE SCALE GENOMIC DNA]</scope>
    <source>
        <strain evidence="4 5">WRN001</strain>
    </source>
</reference>
<organism evidence="4 5">
    <name type="scientific">Halomonas salipaludis</name>
    <dbReference type="NCBI Taxonomy" id="2032625"/>
    <lineage>
        <taxon>Bacteria</taxon>
        <taxon>Pseudomonadati</taxon>
        <taxon>Pseudomonadota</taxon>
        <taxon>Gammaproteobacteria</taxon>
        <taxon>Oceanospirillales</taxon>
        <taxon>Halomonadaceae</taxon>
        <taxon>Halomonas</taxon>
    </lineage>
</organism>
<keyword evidence="1" id="KW-0808">Transferase</keyword>
<name>A0A2A2F2J5_9GAMM</name>
<dbReference type="EMBL" id="NSKB01000001">
    <property type="protein sequence ID" value="PAU78835.1"/>
    <property type="molecule type" value="Genomic_DNA"/>
</dbReference>
<evidence type="ECO:0000313" key="4">
    <source>
        <dbReference type="EMBL" id="PAU78835.1"/>
    </source>
</evidence>
<dbReference type="InterPro" id="IPR050832">
    <property type="entry name" value="Bact_Acetyltransf"/>
</dbReference>
<dbReference type="InterPro" id="IPR016181">
    <property type="entry name" value="Acyl_CoA_acyltransferase"/>
</dbReference>
<dbReference type="CDD" id="cd04301">
    <property type="entry name" value="NAT_SF"/>
    <property type="match status" value="1"/>
</dbReference>
<dbReference type="GO" id="GO:0016747">
    <property type="term" value="F:acyltransferase activity, transferring groups other than amino-acyl groups"/>
    <property type="evidence" value="ECO:0007669"/>
    <property type="project" value="InterPro"/>
</dbReference>